<dbReference type="Gene3D" id="1.10.238.10">
    <property type="entry name" value="EF-hand"/>
    <property type="match status" value="1"/>
</dbReference>
<organism evidence="3 4">
    <name type="scientific">Coptis chinensis</name>
    <dbReference type="NCBI Taxonomy" id="261450"/>
    <lineage>
        <taxon>Eukaryota</taxon>
        <taxon>Viridiplantae</taxon>
        <taxon>Streptophyta</taxon>
        <taxon>Embryophyta</taxon>
        <taxon>Tracheophyta</taxon>
        <taxon>Spermatophyta</taxon>
        <taxon>Magnoliopsida</taxon>
        <taxon>Ranunculales</taxon>
        <taxon>Ranunculaceae</taxon>
        <taxon>Coptidoideae</taxon>
        <taxon>Coptis</taxon>
    </lineage>
</organism>
<gene>
    <name evidence="3" type="ORF">IFM89_014864</name>
</gene>
<feature type="domain" description="EF-hand" evidence="2">
    <location>
        <begin position="138"/>
        <end position="173"/>
    </location>
</feature>
<dbReference type="Proteomes" id="UP000631114">
    <property type="component" value="Unassembled WGS sequence"/>
</dbReference>
<reference evidence="3 4" key="1">
    <citation type="submission" date="2020-10" db="EMBL/GenBank/DDBJ databases">
        <title>The Coptis chinensis genome and diversification of protoberbering-type alkaloids.</title>
        <authorList>
            <person name="Wang B."/>
            <person name="Shu S."/>
            <person name="Song C."/>
            <person name="Liu Y."/>
        </authorList>
    </citation>
    <scope>NUCLEOTIDE SEQUENCE [LARGE SCALE GENOMIC DNA]</scope>
    <source>
        <strain evidence="3">HL-2020</strain>
        <tissue evidence="3">Leaf</tissue>
    </source>
</reference>
<protein>
    <recommendedName>
        <fullName evidence="2">EF-hand domain-containing protein</fullName>
    </recommendedName>
</protein>
<dbReference type="OrthoDB" id="1937454at2759"/>
<dbReference type="InterPro" id="IPR018247">
    <property type="entry name" value="EF_Hand_1_Ca_BS"/>
</dbReference>
<keyword evidence="4" id="KW-1185">Reference proteome</keyword>
<evidence type="ECO:0000256" key="1">
    <source>
        <dbReference type="ARBA" id="ARBA00022837"/>
    </source>
</evidence>
<dbReference type="InterPro" id="IPR011992">
    <property type="entry name" value="EF-hand-dom_pair"/>
</dbReference>
<name>A0A835M4X4_9MAGN</name>
<dbReference type="GO" id="GO:0004601">
    <property type="term" value="F:peroxidase activity"/>
    <property type="evidence" value="ECO:0007669"/>
    <property type="project" value="InterPro"/>
</dbReference>
<sequence length="174" mass="20092">MKIYLKSHYNSKTMHAIFLHSITPTARLDTPGEDGLISRSVSATSRLRRMFSWRKSSSARPSADITEDPTISAGDIRRMIARLELLNGLNFVVGPGMVDSKEFALEIFDALARRRRQKIDRITKEELYDFWLQISDQSFDARLQLFFDMADSNEDGRITREEVQEVTILHFGKY</sequence>
<proteinExistence type="predicted"/>
<dbReference type="GO" id="GO:0050664">
    <property type="term" value="F:oxidoreductase activity, acting on NAD(P)H, oxygen as acceptor"/>
    <property type="evidence" value="ECO:0007669"/>
    <property type="project" value="InterPro"/>
</dbReference>
<dbReference type="InterPro" id="IPR002048">
    <property type="entry name" value="EF_hand_dom"/>
</dbReference>
<dbReference type="SUPFAM" id="SSF47473">
    <property type="entry name" value="EF-hand"/>
    <property type="match status" value="1"/>
</dbReference>
<dbReference type="GO" id="GO:0005509">
    <property type="term" value="F:calcium ion binding"/>
    <property type="evidence" value="ECO:0007669"/>
    <property type="project" value="InterPro"/>
</dbReference>
<dbReference type="PROSITE" id="PS50222">
    <property type="entry name" value="EF_HAND_2"/>
    <property type="match status" value="1"/>
</dbReference>
<dbReference type="Pfam" id="PF13202">
    <property type="entry name" value="EF-hand_5"/>
    <property type="match status" value="1"/>
</dbReference>
<accession>A0A835M4X4</accession>
<evidence type="ECO:0000259" key="2">
    <source>
        <dbReference type="PROSITE" id="PS50222"/>
    </source>
</evidence>
<dbReference type="InterPro" id="IPR013623">
    <property type="entry name" value="NADPH_Ox"/>
</dbReference>
<comment type="caution">
    <text evidence="3">The sequence shown here is derived from an EMBL/GenBank/DDBJ whole genome shotgun (WGS) entry which is preliminary data.</text>
</comment>
<dbReference type="PROSITE" id="PS00018">
    <property type="entry name" value="EF_HAND_1"/>
    <property type="match status" value="1"/>
</dbReference>
<dbReference type="AlphaFoldDB" id="A0A835M4X4"/>
<evidence type="ECO:0000313" key="4">
    <source>
        <dbReference type="Proteomes" id="UP000631114"/>
    </source>
</evidence>
<keyword evidence="1" id="KW-0106">Calcium</keyword>
<evidence type="ECO:0000313" key="3">
    <source>
        <dbReference type="EMBL" id="KAF9614064.1"/>
    </source>
</evidence>
<dbReference type="Pfam" id="PF08414">
    <property type="entry name" value="NADPH_Ox"/>
    <property type="match status" value="1"/>
</dbReference>
<dbReference type="EMBL" id="JADFTS010000003">
    <property type="protein sequence ID" value="KAF9614064.1"/>
    <property type="molecule type" value="Genomic_DNA"/>
</dbReference>